<keyword evidence="1" id="KW-1133">Transmembrane helix</keyword>
<evidence type="ECO:0000256" key="1">
    <source>
        <dbReference type="SAM" id="Phobius"/>
    </source>
</evidence>
<accession>A0A7S1KW35</accession>
<sequence length="334" mass="37678">MAKVPLDQLQKLIQSKTAQNIVLSYSRRAIFGSLAVFGLYNSFEYFNKRNAFSKGFTNMHRQYDECLSETSDQVKIHCGYDTELRYGINLEDGELNVCVPFHNAWFTEFGMNQNELKQVEQLLREGKVFFHRTPYSLFLCLGDTELAPAISLGDSSFEYNFGASAMNSDASQRYDLILHAIPDQMAMTENVANDSQRNVVSHVLAAGVGALIAPRVWRRVVTRYSETFANQLAGTSEATRAWNRYAFEIALGGALAGSLMQGCLEFYPWYKSQRLFKNWSIDQSNPQLTLGAIILAKTAGIFLRLLFIYFVTTRFLGVRFAVKALNARVALAQP</sequence>
<dbReference type="AlphaFoldDB" id="A0A7S1KW35"/>
<keyword evidence="1" id="KW-0472">Membrane</keyword>
<name>A0A7S1KW35_9EUKA</name>
<feature type="transmembrane region" description="Helical" evidence="1">
    <location>
        <begin position="249"/>
        <end position="270"/>
    </location>
</feature>
<keyword evidence="1" id="KW-0812">Transmembrane</keyword>
<gene>
    <name evidence="2" type="ORF">PCOS0759_LOCUS9066</name>
</gene>
<organism evidence="2">
    <name type="scientific">Percolomonas cosmopolitus</name>
    <dbReference type="NCBI Taxonomy" id="63605"/>
    <lineage>
        <taxon>Eukaryota</taxon>
        <taxon>Discoba</taxon>
        <taxon>Heterolobosea</taxon>
        <taxon>Tetramitia</taxon>
        <taxon>Eutetramitia</taxon>
        <taxon>Percolomonadidae</taxon>
        <taxon>Percolomonas</taxon>
    </lineage>
</organism>
<feature type="transmembrane region" description="Helical" evidence="1">
    <location>
        <begin position="290"/>
        <end position="311"/>
    </location>
</feature>
<dbReference type="EMBL" id="HBGD01011009">
    <property type="protein sequence ID" value="CAD9085812.1"/>
    <property type="molecule type" value="Transcribed_RNA"/>
</dbReference>
<reference evidence="2" key="1">
    <citation type="submission" date="2021-01" db="EMBL/GenBank/DDBJ databases">
        <authorList>
            <person name="Corre E."/>
            <person name="Pelletier E."/>
            <person name="Niang G."/>
            <person name="Scheremetjew M."/>
            <person name="Finn R."/>
            <person name="Kale V."/>
            <person name="Holt S."/>
            <person name="Cochrane G."/>
            <person name="Meng A."/>
            <person name="Brown T."/>
            <person name="Cohen L."/>
        </authorList>
    </citation>
    <scope>NUCLEOTIDE SEQUENCE</scope>
    <source>
        <strain evidence="2">WS</strain>
    </source>
</reference>
<protein>
    <submittedName>
        <fullName evidence="2">Uncharacterized protein</fullName>
    </submittedName>
</protein>
<evidence type="ECO:0000313" key="2">
    <source>
        <dbReference type="EMBL" id="CAD9085812.1"/>
    </source>
</evidence>
<proteinExistence type="predicted"/>